<evidence type="ECO:0000256" key="3">
    <source>
        <dbReference type="SAM" id="Phobius"/>
    </source>
</evidence>
<dbReference type="InterPro" id="IPR034164">
    <property type="entry name" value="Pepsin-like_dom"/>
</dbReference>
<keyword evidence="3" id="KW-1133">Transmembrane helix</keyword>
<evidence type="ECO:0000259" key="4">
    <source>
        <dbReference type="PROSITE" id="PS51767"/>
    </source>
</evidence>
<comment type="similarity">
    <text evidence="1">Belongs to the peptidase A1 family.</text>
</comment>
<dbReference type="GO" id="GO:0006508">
    <property type="term" value="P:proteolysis"/>
    <property type="evidence" value="ECO:0007669"/>
    <property type="project" value="InterPro"/>
</dbReference>
<feature type="region of interest" description="Disordered" evidence="2">
    <location>
        <begin position="485"/>
        <end position="739"/>
    </location>
</feature>
<dbReference type="PROSITE" id="PS51767">
    <property type="entry name" value="PEPTIDASE_A1"/>
    <property type="match status" value="1"/>
</dbReference>
<keyword evidence="3" id="KW-0472">Membrane</keyword>
<dbReference type="InterPro" id="IPR021109">
    <property type="entry name" value="Peptidase_aspartic_dom_sf"/>
</dbReference>
<evidence type="ECO:0000256" key="2">
    <source>
        <dbReference type="SAM" id="MobiDB-lite"/>
    </source>
</evidence>
<dbReference type="Proteomes" id="UP000019484">
    <property type="component" value="Unassembled WGS sequence"/>
</dbReference>
<feature type="compositionally biased region" description="Basic residues" evidence="2">
    <location>
        <begin position="490"/>
        <end position="505"/>
    </location>
</feature>
<dbReference type="eggNOG" id="ENOG502RV5I">
    <property type="taxonomic scope" value="Eukaryota"/>
</dbReference>
<organism evidence="5 6">
    <name type="scientific">Capronia coronata CBS 617.96</name>
    <dbReference type="NCBI Taxonomy" id="1182541"/>
    <lineage>
        <taxon>Eukaryota</taxon>
        <taxon>Fungi</taxon>
        <taxon>Dikarya</taxon>
        <taxon>Ascomycota</taxon>
        <taxon>Pezizomycotina</taxon>
        <taxon>Eurotiomycetes</taxon>
        <taxon>Chaetothyriomycetidae</taxon>
        <taxon>Chaetothyriales</taxon>
        <taxon>Herpotrichiellaceae</taxon>
        <taxon>Capronia</taxon>
    </lineage>
</organism>
<dbReference type="PANTHER" id="PTHR47966">
    <property type="entry name" value="BETA-SITE APP-CLEAVING ENZYME, ISOFORM A-RELATED"/>
    <property type="match status" value="1"/>
</dbReference>
<evidence type="ECO:0000313" key="6">
    <source>
        <dbReference type="Proteomes" id="UP000019484"/>
    </source>
</evidence>
<sequence length="739" mass="79260">MRFARSIQTPLLAWLIEFPILIAVGLLLRPCRATRPPPQPIVATTTTDFFGYDGLWSAVSIRVGSPEQWLSVLPSTLSQETWLVGPAGCDGTSTCESKRGGLFYANGSSTFQPRGFYDLNFDSQLETSGVGYYGLDTIYLNDVASVPDQIIAVVNSTDYWLGSLGLGAQETRFDGTENFLPLLSSLVENASLIPSHSYGYTAGAYYRLKSVPASLTFGGVDANRFVPNNITFSLSSDYAPVVAVTSLSVSCSPLQGDSLPSNWVSNPETLLARPQAALFTIDSSTPFLWLPETVCDSIASALNLTYDDNLQLYVFPDDNSSSPDALAAWNLTFSFTVTDLIESSDAIELTLPYEAFNLQLSYPFPNLNANFTSPPTNYFPLRRAANSTQYTIGRAFLQETYLMVDYERNNFTISQAVFTLDAVNNVNLQSISRPDNSIWPGPDPSKSSGLSTGAKAGIGVGTAVGVLAALMLIWTFCLRKKVPKNGVSGKKPKGRSLLGRLHRPPGSKISVSELLGDKRHPTEVPADHSATRFELPGDTPTEMPAAPVPPSFLANGQAGGPGGSTALGNVPRDPAEREHRRSTCKDDDITTSDLSGSPVPPYSPPELINNRFSSSVSPYSFMDSRGLGTRFSSEQGISPVGASSGHSRTSSNGKTGSMPSPVSPEATSGLGTAGSQAPHTIPLQNDTLIVPQLHGRPPSRSPSTGSRFREEGLGATGEEESTGTPARHSYQGRRFSWEQ</sequence>
<feature type="transmembrane region" description="Helical" evidence="3">
    <location>
        <begin position="456"/>
        <end position="478"/>
    </location>
</feature>
<dbReference type="AlphaFoldDB" id="W9YYR4"/>
<evidence type="ECO:0000256" key="1">
    <source>
        <dbReference type="ARBA" id="ARBA00007447"/>
    </source>
</evidence>
<dbReference type="InterPro" id="IPR001461">
    <property type="entry name" value="Aspartic_peptidase_A1"/>
</dbReference>
<dbReference type="GeneID" id="19157704"/>
<dbReference type="GO" id="GO:0000324">
    <property type="term" value="C:fungal-type vacuole"/>
    <property type="evidence" value="ECO:0007669"/>
    <property type="project" value="TreeGrafter"/>
</dbReference>
<feature type="compositionally biased region" description="Low complexity" evidence="2">
    <location>
        <begin position="696"/>
        <end position="706"/>
    </location>
</feature>
<reference evidence="5 6" key="1">
    <citation type="submission" date="2013-03" db="EMBL/GenBank/DDBJ databases">
        <title>The Genome Sequence of Capronia coronata CBS 617.96.</title>
        <authorList>
            <consortium name="The Broad Institute Genomics Platform"/>
            <person name="Cuomo C."/>
            <person name="de Hoog S."/>
            <person name="Gorbushina A."/>
            <person name="Walker B."/>
            <person name="Young S.K."/>
            <person name="Zeng Q."/>
            <person name="Gargeya S."/>
            <person name="Fitzgerald M."/>
            <person name="Haas B."/>
            <person name="Abouelleil A."/>
            <person name="Allen A.W."/>
            <person name="Alvarado L."/>
            <person name="Arachchi H.M."/>
            <person name="Berlin A.M."/>
            <person name="Chapman S.B."/>
            <person name="Gainer-Dewar J."/>
            <person name="Goldberg J."/>
            <person name="Griggs A."/>
            <person name="Gujja S."/>
            <person name="Hansen M."/>
            <person name="Howarth C."/>
            <person name="Imamovic A."/>
            <person name="Ireland A."/>
            <person name="Larimer J."/>
            <person name="McCowan C."/>
            <person name="Murphy C."/>
            <person name="Pearson M."/>
            <person name="Poon T.W."/>
            <person name="Priest M."/>
            <person name="Roberts A."/>
            <person name="Saif S."/>
            <person name="Shea T."/>
            <person name="Sisk P."/>
            <person name="Sykes S."/>
            <person name="Wortman J."/>
            <person name="Nusbaum C."/>
            <person name="Birren B."/>
        </authorList>
    </citation>
    <scope>NUCLEOTIDE SEQUENCE [LARGE SCALE GENOMIC DNA]</scope>
    <source>
        <strain evidence="5 6">CBS 617.96</strain>
    </source>
</reference>
<dbReference type="EMBL" id="AMWN01000002">
    <property type="protein sequence ID" value="EXJ94411.1"/>
    <property type="molecule type" value="Genomic_DNA"/>
</dbReference>
<dbReference type="CDD" id="cd05471">
    <property type="entry name" value="pepsin_like"/>
    <property type="match status" value="1"/>
</dbReference>
<keyword evidence="3" id="KW-0812">Transmembrane</keyword>
<dbReference type="Gene3D" id="2.40.70.10">
    <property type="entry name" value="Acid Proteases"/>
    <property type="match status" value="2"/>
</dbReference>
<feature type="compositionally biased region" description="Polar residues" evidence="2">
    <location>
        <begin position="644"/>
        <end position="687"/>
    </location>
</feature>
<accession>W9YYR4</accession>
<dbReference type="STRING" id="1182541.W9YYR4"/>
<feature type="compositionally biased region" description="Basic and acidic residues" evidence="2">
    <location>
        <begin position="515"/>
        <end position="531"/>
    </location>
</feature>
<dbReference type="InterPro" id="IPR033121">
    <property type="entry name" value="PEPTIDASE_A1"/>
</dbReference>
<dbReference type="Pfam" id="PF00026">
    <property type="entry name" value="Asp"/>
    <property type="match status" value="1"/>
</dbReference>
<protein>
    <recommendedName>
        <fullName evidence="4">Peptidase A1 domain-containing protein</fullName>
    </recommendedName>
</protein>
<comment type="caution">
    <text evidence="5">The sequence shown here is derived from an EMBL/GenBank/DDBJ whole genome shotgun (WGS) entry which is preliminary data.</text>
</comment>
<dbReference type="SUPFAM" id="SSF50630">
    <property type="entry name" value="Acid proteases"/>
    <property type="match status" value="1"/>
</dbReference>
<gene>
    <name evidence="5" type="ORF">A1O1_02805</name>
</gene>
<dbReference type="RefSeq" id="XP_007721905.1">
    <property type="nucleotide sequence ID" value="XM_007723715.1"/>
</dbReference>
<dbReference type="HOGENOM" id="CLU_009988_1_0_1"/>
<name>W9YYR4_9EURO</name>
<keyword evidence="6" id="KW-1185">Reference proteome</keyword>
<dbReference type="GO" id="GO:0004190">
    <property type="term" value="F:aspartic-type endopeptidase activity"/>
    <property type="evidence" value="ECO:0007669"/>
    <property type="project" value="InterPro"/>
</dbReference>
<proteinExistence type="inferred from homology"/>
<dbReference type="OrthoDB" id="4074350at2759"/>
<dbReference type="PANTHER" id="PTHR47966:SF51">
    <property type="entry name" value="BETA-SITE APP-CLEAVING ENZYME, ISOFORM A-RELATED"/>
    <property type="match status" value="1"/>
</dbReference>
<feature type="compositionally biased region" description="Basic and acidic residues" evidence="2">
    <location>
        <begin position="573"/>
        <end position="588"/>
    </location>
</feature>
<feature type="domain" description="Peptidase A1" evidence="4">
    <location>
        <begin position="57"/>
        <end position="414"/>
    </location>
</feature>
<evidence type="ECO:0000313" key="5">
    <source>
        <dbReference type="EMBL" id="EXJ94411.1"/>
    </source>
</evidence>